<name>A0A9P0HS79_NEZVI</name>
<evidence type="ECO:0000313" key="1">
    <source>
        <dbReference type="EMBL" id="CAH1408076.1"/>
    </source>
</evidence>
<protein>
    <submittedName>
        <fullName evidence="1">Uncharacterized protein</fullName>
    </submittedName>
</protein>
<dbReference type="Proteomes" id="UP001152798">
    <property type="component" value="Chromosome 7"/>
</dbReference>
<proteinExistence type="predicted"/>
<reference evidence="1" key="1">
    <citation type="submission" date="2022-01" db="EMBL/GenBank/DDBJ databases">
        <authorList>
            <person name="King R."/>
        </authorList>
    </citation>
    <scope>NUCLEOTIDE SEQUENCE</scope>
</reference>
<dbReference type="AlphaFoldDB" id="A0A9P0HS79"/>
<organism evidence="1 2">
    <name type="scientific">Nezara viridula</name>
    <name type="common">Southern green stink bug</name>
    <name type="synonym">Cimex viridulus</name>
    <dbReference type="NCBI Taxonomy" id="85310"/>
    <lineage>
        <taxon>Eukaryota</taxon>
        <taxon>Metazoa</taxon>
        <taxon>Ecdysozoa</taxon>
        <taxon>Arthropoda</taxon>
        <taxon>Hexapoda</taxon>
        <taxon>Insecta</taxon>
        <taxon>Pterygota</taxon>
        <taxon>Neoptera</taxon>
        <taxon>Paraneoptera</taxon>
        <taxon>Hemiptera</taxon>
        <taxon>Heteroptera</taxon>
        <taxon>Panheteroptera</taxon>
        <taxon>Pentatomomorpha</taxon>
        <taxon>Pentatomoidea</taxon>
        <taxon>Pentatomidae</taxon>
        <taxon>Pentatominae</taxon>
        <taxon>Nezara</taxon>
    </lineage>
</organism>
<gene>
    <name evidence="1" type="ORF">NEZAVI_LOCUS15671</name>
</gene>
<accession>A0A9P0HS79</accession>
<dbReference type="EMBL" id="OV725083">
    <property type="protein sequence ID" value="CAH1408076.1"/>
    <property type="molecule type" value="Genomic_DNA"/>
</dbReference>
<sequence length="51" mass="5936">MSFPEVEKSKYFGSTITSMNERHVEIDQRIASLRLESIKPLSYLHLYGCET</sequence>
<keyword evidence="2" id="KW-1185">Reference proteome</keyword>
<evidence type="ECO:0000313" key="2">
    <source>
        <dbReference type="Proteomes" id="UP001152798"/>
    </source>
</evidence>